<dbReference type="PANTHER" id="PTHR33529">
    <property type="entry name" value="SLR0882 PROTEIN-RELATED"/>
    <property type="match status" value="1"/>
</dbReference>
<reference evidence="7 8" key="1">
    <citation type="submission" date="2017-09" db="EMBL/GenBank/DDBJ databases">
        <authorList>
            <person name="Ehlers B."/>
            <person name="Leendertz F.H."/>
        </authorList>
    </citation>
    <scope>NUCLEOTIDE SEQUENCE [LARGE SCALE GENOMIC DNA]</scope>
    <source>
        <strain evidence="7 8">USBA 140</strain>
    </source>
</reference>
<evidence type="ECO:0000313" key="8">
    <source>
        <dbReference type="Proteomes" id="UP000219621"/>
    </source>
</evidence>
<feature type="transmembrane region" description="Helical" evidence="6">
    <location>
        <begin position="342"/>
        <end position="364"/>
    </location>
</feature>
<feature type="transmembrane region" description="Helical" evidence="6">
    <location>
        <begin position="279"/>
        <end position="300"/>
    </location>
</feature>
<dbReference type="GO" id="GO:0043190">
    <property type="term" value="C:ATP-binding cassette (ABC) transporter complex"/>
    <property type="evidence" value="ECO:0007669"/>
    <property type="project" value="InterPro"/>
</dbReference>
<dbReference type="GO" id="GO:0055085">
    <property type="term" value="P:transmembrane transport"/>
    <property type="evidence" value="ECO:0007669"/>
    <property type="project" value="InterPro"/>
</dbReference>
<evidence type="ECO:0000256" key="1">
    <source>
        <dbReference type="ARBA" id="ARBA00004651"/>
    </source>
</evidence>
<evidence type="ECO:0000256" key="6">
    <source>
        <dbReference type="SAM" id="Phobius"/>
    </source>
</evidence>
<keyword evidence="2" id="KW-1003">Cell membrane</keyword>
<dbReference type="AlphaFoldDB" id="A0A286GII6"/>
<dbReference type="EMBL" id="OCNJ01000004">
    <property type="protein sequence ID" value="SOD94784.1"/>
    <property type="molecule type" value="Genomic_DNA"/>
</dbReference>
<proteinExistence type="predicted"/>
<organism evidence="7 8">
    <name type="scientific">Caenispirillum bisanense</name>
    <dbReference type="NCBI Taxonomy" id="414052"/>
    <lineage>
        <taxon>Bacteria</taxon>
        <taxon>Pseudomonadati</taxon>
        <taxon>Pseudomonadota</taxon>
        <taxon>Alphaproteobacteria</taxon>
        <taxon>Rhodospirillales</taxon>
        <taxon>Novispirillaceae</taxon>
        <taxon>Caenispirillum</taxon>
    </lineage>
</organism>
<feature type="transmembrane region" description="Helical" evidence="6">
    <location>
        <begin position="312"/>
        <end position="330"/>
    </location>
</feature>
<gene>
    <name evidence="7" type="ORF">SAMN05421508_104120</name>
</gene>
<evidence type="ECO:0000256" key="5">
    <source>
        <dbReference type="ARBA" id="ARBA00023136"/>
    </source>
</evidence>
<dbReference type="RefSeq" id="WP_176525117.1">
    <property type="nucleotide sequence ID" value="NZ_OCNJ01000004.1"/>
</dbReference>
<dbReference type="Proteomes" id="UP000219621">
    <property type="component" value="Unassembled WGS sequence"/>
</dbReference>
<keyword evidence="4 6" id="KW-1133">Transmembrane helix</keyword>
<evidence type="ECO:0000256" key="4">
    <source>
        <dbReference type="ARBA" id="ARBA00022989"/>
    </source>
</evidence>
<keyword evidence="5 6" id="KW-0472">Membrane</keyword>
<dbReference type="InterPro" id="IPR005495">
    <property type="entry name" value="LptG/LptF_permease"/>
</dbReference>
<protein>
    <submittedName>
        <fullName evidence="7">Lipopolysaccharide export system permease protein</fullName>
    </submittedName>
</protein>
<evidence type="ECO:0000313" key="7">
    <source>
        <dbReference type="EMBL" id="SOD94784.1"/>
    </source>
</evidence>
<evidence type="ECO:0000256" key="2">
    <source>
        <dbReference type="ARBA" id="ARBA00022475"/>
    </source>
</evidence>
<dbReference type="Pfam" id="PF03739">
    <property type="entry name" value="LptF_LptG"/>
    <property type="match status" value="1"/>
</dbReference>
<name>A0A286GII6_9PROT</name>
<feature type="transmembrane region" description="Helical" evidence="6">
    <location>
        <begin position="12"/>
        <end position="34"/>
    </location>
</feature>
<feature type="transmembrane region" description="Helical" evidence="6">
    <location>
        <begin position="64"/>
        <end position="82"/>
    </location>
</feature>
<keyword evidence="8" id="KW-1185">Reference proteome</keyword>
<feature type="transmembrane region" description="Helical" evidence="6">
    <location>
        <begin position="103"/>
        <end position="122"/>
    </location>
</feature>
<dbReference type="NCBIfam" id="TIGR04408">
    <property type="entry name" value="LptG_lptG"/>
    <property type="match status" value="1"/>
</dbReference>
<dbReference type="InterPro" id="IPR030923">
    <property type="entry name" value="LptG"/>
</dbReference>
<evidence type="ECO:0000256" key="3">
    <source>
        <dbReference type="ARBA" id="ARBA00022692"/>
    </source>
</evidence>
<keyword evidence="3 6" id="KW-0812">Transmembrane</keyword>
<dbReference type="GO" id="GO:0015920">
    <property type="term" value="P:lipopolysaccharide transport"/>
    <property type="evidence" value="ECO:0007669"/>
    <property type="project" value="TreeGrafter"/>
</dbReference>
<comment type="subcellular location">
    <subcellularLocation>
        <location evidence="1">Cell membrane</location>
        <topology evidence="1">Multi-pass membrane protein</topology>
    </subcellularLocation>
</comment>
<sequence>MFRIYPTLSRYVTRHFLGAFTGTLLVIAGLIVLFDLIELLRRAAGTGTPAGELVVMALLKLPNMIHTTLPFVVLVAAMITFWRMARSSELVVMRSSGVSAWQFLAPIVLVTALIGVIEITVMNPVGARLYARFQAMEQDFKLSDDAGALNFSGGGMWLRESGPGERTAILRAGLVRQEDFTLKMGRISVFELKDENHFIRRIEADRATLGDGVLKLQDAWVMVPGLPSRKLDAMELPTTLTIGRIQEKYAQPESVPFWELPDFIAFFESAGFSAHRHTIYWHSLLASPLLLASMVLVAAVFTINPNLRSGKLLFRVLGGVMAGFGLYFYSKVTYALGLSDTLPLALAAWSPAAVTALLGTAFLFHLEDG</sequence>
<dbReference type="PANTHER" id="PTHR33529:SF2">
    <property type="entry name" value="LIPOPOLYSACCHARIDE EXPORT SYSTEM PERMEASE PROTEIN LPTG"/>
    <property type="match status" value="1"/>
</dbReference>
<accession>A0A286GII6</accession>